<dbReference type="PROSITE" id="PS51898">
    <property type="entry name" value="TYR_RECOMBINASE"/>
    <property type="match status" value="1"/>
</dbReference>
<keyword evidence="5" id="KW-1185">Reference proteome</keyword>
<proteinExistence type="predicted"/>
<name>A0ABT1N5P4_9GAMM</name>
<keyword evidence="1" id="KW-0229">DNA integration</keyword>
<protein>
    <submittedName>
        <fullName evidence="4">Site-specific integrase</fullName>
    </submittedName>
</protein>
<dbReference type="Gene3D" id="1.10.443.10">
    <property type="entry name" value="Intergrase catalytic core"/>
    <property type="match status" value="1"/>
</dbReference>
<dbReference type="InterPro" id="IPR013762">
    <property type="entry name" value="Integrase-like_cat_sf"/>
</dbReference>
<feature type="domain" description="Tyr recombinase" evidence="3">
    <location>
        <begin position="188"/>
        <end position="420"/>
    </location>
</feature>
<reference evidence="4 5" key="1">
    <citation type="submission" date="2022-07" db="EMBL/GenBank/DDBJ databases">
        <title>Photobacterium pectinilyticum sp. nov., a marine bacterium isolated from surface seawater of Qingdao offshore.</title>
        <authorList>
            <person name="Wang X."/>
        </authorList>
    </citation>
    <scope>NUCLEOTIDE SEQUENCE [LARGE SCALE GENOMIC DNA]</scope>
    <source>
        <strain evidence="4 5">ZSDE20</strain>
    </source>
</reference>
<dbReference type="EMBL" id="JANEYT010000055">
    <property type="protein sequence ID" value="MCQ1060064.1"/>
    <property type="molecule type" value="Genomic_DNA"/>
</dbReference>
<keyword evidence="2" id="KW-0233">DNA recombination</keyword>
<comment type="caution">
    <text evidence="4">The sequence shown here is derived from an EMBL/GenBank/DDBJ whole genome shotgun (WGS) entry which is preliminary data.</text>
</comment>
<dbReference type="PANTHER" id="PTHR30349:SF64">
    <property type="entry name" value="PROPHAGE INTEGRASE INTD-RELATED"/>
    <property type="match status" value="1"/>
</dbReference>
<sequence>MKIKRLELSNGEKYSILLGDDGMPPLHENLFVTVTYRGTRTSNTCYKAFEHLRLLNEICGALQIDLVDRCQTGDFLQKHELRQLKRAATFDVKSMREMFAEHKASNVLPFKFNPKKLESARAVIEIDEEGTLSPHTAYNRVTTFAHYIGWLEDELCPSKAEDSNTQEMLLAMRPDRLPSSNESAVDWDDWSSLTRAQVLEVLDVVEPNSTRNPWKGESLRYRNELIVNMFEAFGCRRGELMKIRVKTDNNPSDILTNPKNGRRAVRLRSKVDKDDNRTDRPEAKTIGRIVPMDSRLAKMYDNYLVNHRPNATGSEHIPNLFVTHNHKKASNSRLSLNQVNKIFRQISKVVGYWVHPHALRHTWNDRFSEAADQRIAEKKTTETKSEADRQKLMGWSENSRMAKHYAKRHTDKRAMEIGLDMQEKSSELIGEIVGGHDNDIDM</sequence>
<dbReference type="PANTHER" id="PTHR30349">
    <property type="entry name" value="PHAGE INTEGRASE-RELATED"/>
    <property type="match status" value="1"/>
</dbReference>
<gene>
    <name evidence="4" type="ORF">NHN17_18635</name>
</gene>
<evidence type="ECO:0000259" key="3">
    <source>
        <dbReference type="PROSITE" id="PS51898"/>
    </source>
</evidence>
<organism evidence="4 5">
    <name type="scientific">Photobacterium pectinilyticum</name>
    <dbReference type="NCBI Taxonomy" id="2906793"/>
    <lineage>
        <taxon>Bacteria</taxon>
        <taxon>Pseudomonadati</taxon>
        <taxon>Pseudomonadota</taxon>
        <taxon>Gammaproteobacteria</taxon>
        <taxon>Vibrionales</taxon>
        <taxon>Vibrionaceae</taxon>
        <taxon>Photobacterium</taxon>
    </lineage>
</organism>
<accession>A0ABT1N5P4</accession>
<dbReference type="InterPro" id="IPR011010">
    <property type="entry name" value="DNA_brk_join_enz"/>
</dbReference>
<dbReference type="InterPro" id="IPR002104">
    <property type="entry name" value="Integrase_catalytic"/>
</dbReference>
<dbReference type="SUPFAM" id="SSF56349">
    <property type="entry name" value="DNA breaking-rejoining enzymes"/>
    <property type="match status" value="1"/>
</dbReference>
<evidence type="ECO:0000313" key="4">
    <source>
        <dbReference type="EMBL" id="MCQ1060064.1"/>
    </source>
</evidence>
<dbReference type="CDD" id="cd00397">
    <property type="entry name" value="DNA_BRE_C"/>
    <property type="match status" value="1"/>
</dbReference>
<evidence type="ECO:0000256" key="1">
    <source>
        <dbReference type="ARBA" id="ARBA00022908"/>
    </source>
</evidence>
<dbReference type="Proteomes" id="UP001524460">
    <property type="component" value="Unassembled WGS sequence"/>
</dbReference>
<dbReference type="RefSeq" id="WP_255044152.1">
    <property type="nucleotide sequence ID" value="NZ_JANEYT010000055.1"/>
</dbReference>
<dbReference type="Pfam" id="PF00589">
    <property type="entry name" value="Phage_integrase"/>
    <property type="match status" value="1"/>
</dbReference>
<dbReference type="InterPro" id="IPR050090">
    <property type="entry name" value="Tyrosine_recombinase_XerCD"/>
</dbReference>
<evidence type="ECO:0000256" key="2">
    <source>
        <dbReference type="ARBA" id="ARBA00023172"/>
    </source>
</evidence>
<evidence type="ECO:0000313" key="5">
    <source>
        <dbReference type="Proteomes" id="UP001524460"/>
    </source>
</evidence>